<dbReference type="Gene3D" id="3.40.50.1820">
    <property type="entry name" value="alpha/beta hydrolase"/>
    <property type="match status" value="1"/>
</dbReference>
<dbReference type="InterPro" id="IPR029058">
    <property type="entry name" value="AB_hydrolase_fold"/>
</dbReference>
<comment type="caution">
    <text evidence="6">The sequence shown here is derived from an EMBL/GenBank/DDBJ whole genome shotgun (WGS) entry which is preliminary data.</text>
</comment>
<keyword evidence="2" id="KW-0719">Serine esterase</keyword>
<evidence type="ECO:0000256" key="2">
    <source>
        <dbReference type="ARBA" id="ARBA00022487"/>
    </source>
</evidence>
<dbReference type="SUPFAM" id="SSF53474">
    <property type="entry name" value="alpha/beta-Hydrolases"/>
    <property type="match status" value="1"/>
</dbReference>
<feature type="active site" description="Charge relay system" evidence="4">
    <location>
        <position position="142"/>
    </location>
</feature>
<dbReference type="InterPro" id="IPR000952">
    <property type="entry name" value="AB_hydrolase_4_CS"/>
</dbReference>
<dbReference type="InterPro" id="IPR012020">
    <property type="entry name" value="ABHD4"/>
</dbReference>
<dbReference type="Proteomes" id="UP000004095">
    <property type="component" value="Unassembled WGS sequence"/>
</dbReference>
<dbReference type="EMBL" id="AAWS01000015">
    <property type="protein sequence ID" value="EAY28615.1"/>
    <property type="molecule type" value="Genomic_DNA"/>
</dbReference>
<dbReference type="PANTHER" id="PTHR10794:SF94">
    <property type="entry name" value="ESTERASE YHET-RELATED"/>
    <property type="match status" value="1"/>
</dbReference>
<dbReference type="Pfam" id="PF00561">
    <property type="entry name" value="Abhydrolase_1"/>
    <property type="match status" value="1"/>
</dbReference>
<evidence type="ECO:0000313" key="6">
    <source>
        <dbReference type="EMBL" id="EAY28615.1"/>
    </source>
</evidence>
<dbReference type="GO" id="GO:0047372">
    <property type="term" value="F:monoacylglycerol lipase activity"/>
    <property type="evidence" value="ECO:0007669"/>
    <property type="project" value="TreeGrafter"/>
</dbReference>
<organism evidence="6 7">
    <name type="scientific">Microscilla marina ATCC 23134</name>
    <dbReference type="NCBI Taxonomy" id="313606"/>
    <lineage>
        <taxon>Bacteria</taxon>
        <taxon>Pseudomonadati</taxon>
        <taxon>Bacteroidota</taxon>
        <taxon>Cytophagia</taxon>
        <taxon>Cytophagales</taxon>
        <taxon>Microscillaceae</taxon>
        <taxon>Microscilla</taxon>
    </lineage>
</organism>
<feature type="domain" description="AB hydrolase-1" evidence="5">
    <location>
        <begin position="63"/>
        <end position="299"/>
    </location>
</feature>
<protein>
    <submittedName>
        <fullName evidence="6">Alpha/beta hydrolase fold</fullName>
    </submittedName>
</protein>
<comment type="similarity">
    <text evidence="1">Belongs to the AB hydrolase superfamily. AB hydrolase 4 family.</text>
</comment>
<keyword evidence="7" id="KW-1185">Reference proteome</keyword>
<evidence type="ECO:0000256" key="1">
    <source>
        <dbReference type="ARBA" id="ARBA00010884"/>
    </source>
</evidence>
<dbReference type="PROSITE" id="PS01133">
    <property type="entry name" value="UPF0017"/>
    <property type="match status" value="1"/>
</dbReference>
<dbReference type="InterPro" id="IPR050960">
    <property type="entry name" value="AB_hydrolase_4_sf"/>
</dbReference>
<evidence type="ECO:0000313" key="7">
    <source>
        <dbReference type="Proteomes" id="UP000004095"/>
    </source>
</evidence>
<sequence>MPVISESSYRSPFWLPNRHLQTIYPNILRRIEGVHYQRERIDTPDGDFLDLDWCKSPSGQPRLVIMSHGLEGDTHRTYMKGMVRAFRQQNWDVLTWNYRGCSGENNRLIKAYHSGATYDLATVVQHALSLNVYQEVVMVGFSLGGNLTLKYLGEQGAQLSELITKSVIFSAPVDLAACADEISKPHNFIYAKRFLRTLKQKLKAKIERYPDAFAPGIMQQIKTLRDFDNLYTAPVHGFENAQDYYKQCSARYFLDTIAIPTLIVNAQNDSFLAPTCYPKTQVEKLDWIFLEIPRKGGHCGFAPAKPNDLYWSEQRALEFVQG</sequence>
<proteinExistence type="inferred from homology"/>
<dbReference type="PANTHER" id="PTHR10794">
    <property type="entry name" value="ABHYDROLASE DOMAIN-CONTAINING PROTEIN"/>
    <property type="match status" value="1"/>
</dbReference>
<dbReference type="InterPro" id="IPR000073">
    <property type="entry name" value="AB_hydrolase_1"/>
</dbReference>
<evidence type="ECO:0000259" key="5">
    <source>
        <dbReference type="Pfam" id="PF00561"/>
    </source>
</evidence>
<dbReference type="AlphaFoldDB" id="A1ZM83"/>
<reference evidence="6 7" key="1">
    <citation type="submission" date="2007-01" db="EMBL/GenBank/DDBJ databases">
        <authorList>
            <person name="Haygood M."/>
            <person name="Podell S."/>
            <person name="Anderson C."/>
            <person name="Hopkinson B."/>
            <person name="Roe K."/>
            <person name="Barbeau K."/>
            <person name="Gaasterland T."/>
            <person name="Ferriera S."/>
            <person name="Johnson J."/>
            <person name="Kravitz S."/>
            <person name="Beeson K."/>
            <person name="Sutton G."/>
            <person name="Rogers Y.-H."/>
            <person name="Friedman R."/>
            <person name="Frazier M."/>
            <person name="Venter J.C."/>
        </authorList>
    </citation>
    <scope>NUCLEOTIDE SEQUENCE [LARGE SCALE GENOMIC DNA]</scope>
    <source>
        <strain evidence="6 7">ATCC 23134</strain>
    </source>
</reference>
<feature type="active site" description="Charge relay system" evidence="4">
    <location>
        <position position="269"/>
    </location>
</feature>
<feature type="active site" description="Charge relay system" evidence="4">
    <location>
        <position position="298"/>
    </location>
</feature>
<dbReference type="eggNOG" id="COG0429">
    <property type="taxonomic scope" value="Bacteria"/>
</dbReference>
<dbReference type="RefSeq" id="WP_002697904.1">
    <property type="nucleotide sequence ID" value="NZ_AAWS01000015.1"/>
</dbReference>
<evidence type="ECO:0000256" key="3">
    <source>
        <dbReference type="ARBA" id="ARBA00022801"/>
    </source>
</evidence>
<gene>
    <name evidence="6" type="ORF">M23134_04462</name>
</gene>
<name>A1ZM83_MICM2</name>
<dbReference type="ESTHER" id="9bact-a1zm83">
    <property type="family name" value="abh_upf0017"/>
</dbReference>
<evidence type="ECO:0000256" key="4">
    <source>
        <dbReference type="PIRSR" id="PIRSR005211-1"/>
    </source>
</evidence>
<keyword evidence="3 6" id="KW-0378">Hydrolase</keyword>
<dbReference type="OrthoDB" id="332676at2"/>
<accession>A1ZM83</accession>
<dbReference type="GO" id="GO:0034338">
    <property type="term" value="F:short-chain carboxylesterase activity"/>
    <property type="evidence" value="ECO:0007669"/>
    <property type="project" value="TreeGrafter"/>
</dbReference>
<dbReference type="PIRSF" id="PIRSF005211">
    <property type="entry name" value="Ab_hydro_YheT"/>
    <property type="match status" value="1"/>
</dbReference>